<dbReference type="AlphaFoldDB" id="A0A3E0UEY7"/>
<dbReference type="InterPro" id="IPR032808">
    <property type="entry name" value="DoxX"/>
</dbReference>
<keyword evidence="10" id="KW-1185">Reference proteome</keyword>
<keyword evidence="5 7" id="KW-1133">Transmembrane helix</keyword>
<dbReference type="PANTHER" id="PTHR33452:SF1">
    <property type="entry name" value="INNER MEMBRANE PROTEIN YPHA-RELATED"/>
    <property type="match status" value="1"/>
</dbReference>
<organism evidence="9 11">
    <name type="scientific">Thalassotalea euphylliae</name>
    <dbReference type="NCBI Taxonomy" id="1655234"/>
    <lineage>
        <taxon>Bacteria</taxon>
        <taxon>Pseudomonadati</taxon>
        <taxon>Pseudomonadota</taxon>
        <taxon>Gammaproteobacteria</taxon>
        <taxon>Alteromonadales</taxon>
        <taxon>Colwelliaceae</taxon>
        <taxon>Thalassotalea</taxon>
    </lineage>
</organism>
<comment type="similarity">
    <text evidence="2">Belongs to the DoxX family.</text>
</comment>
<dbReference type="PANTHER" id="PTHR33452">
    <property type="entry name" value="OXIDOREDUCTASE CATD-RELATED"/>
    <property type="match status" value="1"/>
</dbReference>
<evidence type="ECO:0000313" key="8">
    <source>
        <dbReference type="EMBL" id="REL29946.1"/>
    </source>
</evidence>
<proteinExistence type="inferred from homology"/>
<keyword evidence="4 7" id="KW-0812">Transmembrane</keyword>
<gene>
    <name evidence="9" type="ORF">DXX92_07110</name>
    <name evidence="8" type="ORF">DXX94_04060</name>
</gene>
<dbReference type="Pfam" id="PF07681">
    <property type="entry name" value="DoxX"/>
    <property type="match status" value="1"/>
</dbReference>
<evidence type="ECO:0000313" key="10">
    <source>
        <dbReference type="Proteomes" id="UP000256899"/>
    </source>
</evidence>
<evidence type="ECO:0000256" key="3">
    <source>
        <dbReference type="ARBA" id="ARBA00022475"/>
    </source>
</evidence>
<dbReference type="EMBL" id="QUOT01000001">
    <property type="protein sequence ID" value="REL29946.1"/>
    <property type="molecule type" value="Genomic_DNA"/>
</dbReference>
<feature type="transmembrane region" description="Helical" evidence="7">
    <location>
        <begin position="93"/>
        <end position="115"/>
    </location>
</feature>
<keyword evidence="3" id="KW-1003">Cell membrane</keyword>
<feature type="transmembrane region" description="Helical" evidence="7">
    <location>
        <begin position="12"/>
        <end position="39"/>
    </location>
</feature>
<evidence type="ECO:0000256" key="7">
    <source>
        <dbReference type="SAM" id="Phobius"/>
    </source>
</evidence>
<name>A0A3E0UEY7_9GAMM</name>
<dbReference type="EMBL" id="QUOV01000001">
    <property type="protein sequence ID" value="REL35143.1"/>
    <property type="molecule type" value="Genomic_DNA"/>
</dbReference>
<evidence type="ECO:0000256" key="6">
    <source>
        <dbReference type="ARBA" id="ARBA00023136"/>
    </source>
</evidence>
<keyword evidence="6 7" id="KW-0472">Membrane</keyword>
<evidence type="ECO:0000256" key="4">
    <source>
        <dbReference type="ARBA" id="ARBA00022692"/>
    </source>
</evidence>
<dbReference type="InterPro" id="IPR051907">
    <property type="entry name" value="DoxX-like_oxidoreductase"/>
</dbReference>
<dbReference type="OrthoDB" id="121744at2"/>
<dbReference type="Proteomes" id="UP000256999">
    <property type="component" value="Unassembled WGS sequence"/>
</dbReference>
<feature type="transmembrane region" description="Helical" evidence="7">
    <location>
        <begin position="121"/>
        <end position="140"/>
    </location>
</feature>
<reference evidence="10 11" key="1">
    <citation type="submission" date="2018-08" db="EMBL/GenBank/DDBJ databases">
        <title>Thalassotalea euphylliae genome.</title>
        <authorList>
            <person name="Summers S."/>
            <person name="Rice S.A."/>
            <person name="Freckelton M.L."/>
            <person name="Nedved B.T."/>
            <person name="Hadfield M.G."/>
        </authorList>
    </citation>
    <scope>NUCLEOTIDE SEQUENCE [LARGE SCALE GENOMIC DNA]</scope>
    <source>
        <strain evidence="9 11">H2</strain>
        <strain evidence="10">H3</strain>
    </source>
</reference>
<evidence type="ECO:0000313" key="9">
    <source>
        <dbReference type="EMBL" id="REL35143.1"/>
    </source>
</evidence>
<protein>
    <submittedName>
        <fullName evidence="9">DoxX family protein</fullName>
    </submittedName>
</protein>
<evidence type="ECO:0000256" key="5">
    <source>
        <dbReference type="ARBA" id="ARBA00022989"/>
    </source>
</evidence>
<reference evidence="8" key="2">
    <citation type="submission" date="2018-08" db="EMBL/GenBank/DDBJ databases">
        <authorList>
            <person name="Ferrada E.E."/>
            <person name="Latorre B.A."/>
        </authorList>
    </citation>
    <scope>NUCLEOTIDE SEQUENCE</scope>
    <source>
        <strain evidence="8">H3</strain>
    </source>
</reference>
<dbReference type="RefSeq" id="WP_115999817.1">
    <property type="nucleotide sequence ID" value="NZ_QUOT01000001.1"/>
</dbReference>
<comment type="caution">
    <text evidence="9">The sequence shown here is derived from an EMBL/GenBank/DDBJ whole genome shotgun (WGS) entry which is preliminary data.</text>
</comment>
<evidence type="ECO:0000256" key="2">
    <source>
        <dbReference type="ARBA" id="ARBA00006679"/>
    </source>
</evidence>
<feature type="transmembrane region" description="Helical" evidence="7">
    <location>
        <begin position="64"/>
        <end position="86"/>
    </location>
</feature>
<dbReference type="Proteomes" id="UP000256899">
    <property type="component" value="Unassembled WGS sequence"/>
</dbReference>
<dbReference type="GO" id="GO:0005886">
    <property type="term" value="C:plasma membrane"/>
    <property type="evidence" value="ECO:0007669"/>
    <property type="project" value="UniProtKB-SubCell"/>
</dbReference>
<evidence type="ECO:0000313" key="11">
    <source>
        <dbReference type="Proteomes" id="UP000256999"/>
    </source>
</evidence>
<comment type="subcellular location">
    <subcellularLocation>
        <location evidence="1">Cell membrane</location>
        <topology evidence="1">Multi-pass membrane protein</topology>
    </subcellularLocation>
</comment>
<sequence length="147" mass="16288">MNSKITLLRDYYNFLFGLFDYLQAPALAFARLYIGWIFFKAGLSKIDDWESTLFLFEYEYVVPFLSYEVAAYMATIGELVLPVLLAAGLLTRFAAAGLTIVNIVAVIAYLDISLAAINMHIVWGLALAAVMLLGGGKFSLDNKLKIS</sequence>
<evidence type="ECO:0000256" key="1">
    <source>
        <dbReference type="ARBA" id="ARBA00004651"/>
    </source>
</evidence>
<accession>A0A3E0UEY7</accession>